<evidence type="ECO:0000256" key="5">
    <source>
        <dbReference type="SAM" id="Phobius"/>
    </source>
</evidence>
<dbReference type="InterPro" id="IPR045863">
    <property type="entry name" value="CorA_TM1_TM2"/>
</dbReference>
<keyword evidence="2 5" id="KW-0812">Transmembrane</keyword>
<gene>
    <name evidence="6" type="ORF">B0T18DRAFT_415239</name>
</gene>
<accession>A0AA40K2G5</accession>
<evidence type="ECO:0000256" key="2">
    <source>
        <dbReference type="ARBA" id="ARBA00022692"/>
    </source>
</evidence>
<reference evidence="6" key="1">
    <citation type="submission" date="2023-06" db="EMBL/GenBank/DDBJ databases">
        <title>Genome-scale phylogeny and comparative genomics of the fungal order Sordariales.</title>
        <authorList>
            <consortium name="Lawrence Berkeley National Laboratory"/>
            <person name="Hensen N."/>
            <person name="Bonometti L."/>
            <person name="Westerberg I."/>
            <person name="Brannstrom I.O."/>
            <person name="Guillou S."/>
            <person name="Cros-Aarteil S."/>
            <person name="Calhoun S."/>
            <person name="Haridas S."/>
            <person name="Kuo A."/>
            <person name="Mondo S."/>
            <person name="Pangilinan J."/>
            <person name="Riley R."/>
            <person name="LaButti K."/>
            <person name="Andreopoulos B."/>
            <person name="Lipzen A."/>
            <person name="Chen C."/>
            <person name="Yanf M."/>
            <person name="Daum C."/>
            <person name="Ng V."/>
            <person name="Clum A."/>
            <person name="Steindorff A."/>
            <person name="Ohm R."/>
            <person name="Martin F."/>
            <person name="Silar P."/>
            <person name="Natvig D."/>
            <person name="Lalanne C."/>
            <person name="Gautier V."/>
            <person name="Ament-velasquez S.L."/>
            <person name="Kruys A."/>
            <person name="Hutchinson M.I."/>
            <person name="Powell A.J."/>
            <person name="Barry K."/>
            <person name="Miller A.N."/>
            <person name="Grigoriev I.V."/>
            <person name="Debuchy R."/>
            <person name="Gladieux P."/>
            <person name="Thoren M.H."/>
            <person name="Johannesson H."/>
        </authorList>
    </citation>
    <scope>NUCLEOTIDE SEQUENCE</scope>
    <source>
        <strain evidence="6">SMH3187-1</strain>
    </source>
</reference>
<protein>
    <submittedName>
        <fullName evidence="6">Uncharacterized protein</fullName>
    </submittedName>
</protein>
<proteinExistence type="predicted"/>
<comment type="subcellular location">
    <subcellularLocation>
        <location evidence="1">Membrane</location>
        <topology evidence="1">Multi-pass membrane protein</topology>
    </subcellularLocation>
</comment>
<keyword evidence="7" id="KW-1185">Reference proteome</keyword>
<feature type="transmembrane region" description="Helical" evidence="5">
    <location>
        <begin position="449"/>
        <end position="469"/>
    </location>
</feature>
<keyword evidence="3 5" id="KW-1133">Transmembrane helix</keyword>
<dbReference type="GO" id="GO:0016020">
    <property type="term" value="C:membrane"/>
    <property type="evidence" value="ECO:0007669"/>
    <property type="project" value="UniProtKB-SubCell"/>
</dbReference>
<comment type="caution">
    <text evidence="6">The sequence shown here is derived from an EMBL/GenBank/DDBJ whole genome shotgun (WGS) entry which is preliminary data.</text>
</comment>
<evidence type="ECO:0000256" key="4">
    <source>
        <dbReference type="ARBA" id="ARBA00023136"/>
    </source>
</evidence>
<evidence type="ECO:0000313" key="6">
    <source>
        <dbReference type="EMBL" id="KAK0743446.1"/>
    </source>
</evidence>
<dbReference type="EMBL" id="JAUKUD010000005">
    <property type="protein sequence ID" value="KAK0743446.1"/>
    <property type="molecule type" value="Genomic_DNA"/>
</dbReference>
<dbReference type="Gene3D" id="1.20.58.340">
    <property type="entry name" value="Magnesium transport protein CorA, transmembrane region"/>
    <property type="match status" value="1"/>
</dbReference>
<sequence>MFETKRANLLDECVWAPSPEPGLLGYIEIWWAADQNNDVLLESENYHYRQGFLADNEVDDWLHQKRQFGRPQYTSSSPESVLTGRLSCIRLLMCERLTRKFYPPVFAMSRESFERVETAFGLPRATLPLLCRNSGMEYYSLGFAPQGHSNTTESLPTVSVVIKYPQMFQLGNLGFAMTHSLSTGNTLAFLHGWSIFRNQNAVTKKETTPHSERIHSLLQPSVTLWKHPLLLPTLLFQEHLFRCDEFIWRSLSSQTQAIEFELGMSRTGRLANTEHAVLEEIVNLLSDDSRRLLITSDVNTALTDAITFASVLKWDQRLGEFIKRLDKELRKYYEGANIGLATVKELESAVDHFSCEAVSTAEYAGSIRSRLEVQLSVLYNFVAQAGNDLNSRIAATTGLDSSAMKTLALVTAVFLPPAYVASLFSMSMFDWQASDDGSSGHGVVSNRFWIYWVVSAPLTAAILAGWRFWWKSQKVHYAKEYPKVLSVGVKDEGGEAKEV</sequence>
<evidence type="ECO:0000313" key="7">
    <source>
        <dbReference type="Proteomes" id="UP001172155"/>
    </source>
</evidence>
<feature type="transmembrane region" description="Helical" evidence="5">
    <location>
        <begin position="407"/>
        <end position="429"/>
    </location>
</feature>
<keyword evidence="4 5" id="KW-0472">Membrane</keyword>
<dbReference type="SUPFAM" id="SSF144083">
    <property type="entry name" value="Magnesium transport protein CorA, transmembrane region"/>
    <property type="match status" value="1"/>
</dbReference>
<evidence type="ECO:0000256" key="1">
    <source>
        <dbReference type="ARBA" id="ARBA00004141"/>
    </source>
</evidence>
<organism evidence="6 7">
    <name type="scientific">Schizothecium vesticola</name>
    <dbReference type="NCBI Taxonomy" id="314040"/>
    <lineage>
        <taxon>Eukaryota</taxon>
        <taxon>Fungi</taxon>
        <taxon>Dikarya</taxon>
        <taxon>Ascomycota</taxon>
        <taxon>Pezizomycotina</taxon>
        <taxon>Sordariomycetes</taxon>
        <taxon>Sordariomycetidae</taxon>
        <taxon>Sordariales</taxon>
        <taxon>Schizotheciaceae</taxon>
        <taxon>Schizothecium</taxon>
    </lineage>
</organism>
<evidence type="ECO:0000256" key="3">
    <source>
        <dbReference type="ARBA" id="ARBA00022989"/>
    </source>
</evidence>
<dbReference type="Proteomes" id="UP001172155">
    <property type="component" value="Unassembled WGS sequence"/>
</dbReference>
<name>A0AA40K2G5_9PEZI</name>
<dbReference type="AlphaFoldDB" id="A0AA40K2G5"/>